<feature type="region of interest" description="Disordered" evidence="4">
    <location>
        <begin position="1"/>
        <end position="25"/>
    </location>
</feature>
<keyword evidence="1" id="KW-0479">Metal-binding</keyword>
<keyword evidence="8" id="KW-1185">Reference proteome</keyword>
<keyword evidence="2" id="KW-0863">Zinc-finger</keyword>
<dbReference type="VEuPathDB" id="HostDB:ENSMUSG00000006418"/>
<protein>
    <submittedName>
        <fullName evidence="6">Ring finger protein 114</fullName>
    </submittedName>
</protein>
<evidence type="ECO:0000313" key="6">
    <source>
        <dbReference type="Ensembl" id="ENSMUSP00000138430.2"/>
    </source>
</evidence>
<dbReference type="PeptideAtlas" id="S4R1Z0"/>
<dbReference type="GO" id="GO:0008270">
    <property type="term" value="F:zinc ion binding"/>
    <property type="evidence" value="ECO:0007669"/>
    <property type="project" value="UniProtKB-KW"/>
</dbReference>
<evidence type="ECO:0000313" key="7">
    <source>
        <dbReference type="MGI" id="MGI:1933159"/>
    </source>
</evidence>
<evidence type="ECO:0007829" key="11">
    <source>
        <dbReference type="PubMed" id="21183079"/>
    </source>
</evidence>
<dbReference type="SUPFAM" id="SSF57850">
    <property type="entry name" value="RING/U-box"/>
    <property type="match status" value="1"/>
</dbReference>
<reference evidence="6" key="5">
    <citation type="submission" date="2025-09" db="UniProtKB">
        <authorList>
            <consortium name="Ensembl"/>
        </authorList>
    </citation>
    <scope>IDENTIFICATION</scope>
    <source>
        <strain evidence="6">C57BL/6J</strain>
    </source>
</reference>
<dbReference type="AGR" id="MGI:1933159"/>
<evidence type="ECO:0000313" key="8">
    <source>
        <dbReference type="Proteomes" id="UP000000589"/>
    </source>
</evidence>
<evidence type="ECO:0000256" key="3">
    <source>
        <dbReference type="ARBA" id="ARBA00022833"/>
    </source>
</evidence>
<evidence type="ECO:0000259" key="5">
    <source>
        <dbReference type="Pfam" id="PF13445"/>
    </source>
</evidence>
<feature type="domain" description="Zinc finger RING-type eukaryotic" evidence="5">
    <location>
        <begin position="30"/>
        <end position="48"/>
    </location>
</feature>
<evidence type="ECO:0007829" key="10">
    <source>
        <dbReference type="ProteomicsDB" id="S4R1Z0"/>
    </source>
</evidence>
<dbReference type="Ensembl" id="ENSMUST00000127939.2">
    <property type="protein sequence ID" value="ENSMUSP00000138430.2"/>
    <property type="gene ID" value="ENSMUSG00000006418.18"/>
</dbReference>
<dbReference type="Pfam" id="PF13445">
    <property type="entry name" value="zf-RING_UBOX"/>
    <property type="match status" value="1"/>
</dbReference>
<proteinExistence type="evidence at protein level"/>
<evidence type="ECO:0000256" key="1">
    <source>
        <dbReference type="ARBA" id="ARBA00022723"/>
    </source>
</evidence>
<reference evidence="11" key="2">
    <citation type="journal article" date="2010" name="Cell">
        <title>A tissue-specific atlas of mouse protein phosphorylation and expression.</title>
        <authorList>
            <person name="Huttlin E.L."/>
            <person name="Jedrychowski M.P."/>
            <person name="Elias J.E."/>
            <person name="Goswami T."/>
            <person name="Rad R."/>
            <person name="Beausoleil S.A."/>
            <person name="Villen J."/>
            <person name="Haas W."/>
            <person name="Sowa M.E."/>
            <person name="Gygi S.P."/>
        </authorList>
    </citation>
    <scope>IDENTIFICATION BY MASS SPECTROMETRY [LARGE SCALE ANALYSIS]</scope>
</reference>
<name>S4R1Z0_MOUSE</name>
<keyword evidence="9 10" id="KW-1267">Proteomics identification</keyword>
<organism evidence="6 8">
    <name type="scientific">Mus musculus</name>
    <name type="common">Mouse</name>
    <dbReference type="NCBI Taxonomy" id="10090"/>
    <lineage>
        <taxon>Eukaryota</taxon>
        <taxon>Metazoa</taxon>
        <taxon>Chordata</taxon>
        <taxon>Craniata</taxon>
        <taxon>Vertebrata</taxon>
        <taxon>Euteleostomi</taxon>
        <taxon>Mammalia</taxon>
        <taxon>Eutheria</taxon>
        <taxon>Euarchontoglires</taxon>
        <taxon>Glires</taxon>
        <taxon>Rodentia</taxon>
        <taxon>Myomorpha</taxon>
        <taxon>Muroidea</taxon>
        <taxon>Muridae</taxon>
        <taxon>Murinae</taxon>
        <taxon>Mus</taxon>
        <taxon>Mus</taxon>
    </lineage>
</organism>
<sequence length="57" mass="6036">MAAAQPESRDGAAQSAKPASETDPLSRFTCPVCLEVFEKPVQVPCGHVSSYLRSGPM</sequence>
<dbReference type="HOGENOM" id="CLU_203371_0_0_1"/>
<evidence type="ECO:0000256" key="4">
    <source>
        <dbReference type="SAM" id="MobiDB-lite"/>
    </source>
</evidence>
<dbReference type="jPOST" id="S4R1Z0"/>
<gene>
    <name evidence="6 7" type="primary">Rnf114</name>
</gene>
<dbReference type="InterPro" id="IPR027370">
    <property type="entry name" value="Znf-RING_euk"/>
</dbReference>
<dbReference type="Gene3D" id="3.30.40.10">
    <property type="entry name" value="Zinc/RING finger domain, C3HC4 (zinc finger)"/>
    <property type="match status" value="1"/>
</dbReference>
<dbReference type="InterPro" id="IPR013083">
    <property type="entry name" value="Znf_RING/FYVE/PHD"/>
</dbReference>
<accession>S4R1Z0</accession>
<dbReference type="Antibodypedia" id="13722">
    <property type="antibodies" value="185 antibodies from 25 providers"/>
</dbReference>
<dbReference type="GeneTree" id="ENSGT00950000182909"/>
<keyword evidence="3" id="KW-0862">Zinc</keyword>
<dbReference type="ExpressionAtlas" id="S4R1Z0">
    <property type="expression patterns" value="baseline and differential"/>
</dbReference>
<reference evidence="6 8" key="1">
    <citation type="journal article" date="2009" name="PLoS Biol.">
        <title>Lineage-specific biology revealed by a finished genome assembly of the mouse.</title>
        <authorList>
            <consortium name="Mouse Genome Sequencing Consortium"/>
            <person name="Church D.M."/>
            <person name="Goodstadt L."/>
            <person name="Hillier L.W."/>
            <person name="Zody M.C."/>
            <person name="Goldstein S."/>
            <person name="She X."/>
            <person name="Bult C.J."/>
            <person name="Agarwala R."/>
            <person name="Cherry J.L."/>
            <person name="DiCuccio M."/>
            <person name="Hlavina W."/>
            <person name="Kapustin Y."/>
            <person name="Meric P."/>
            <person name="Maglott D."/>
            <person name="Birtle Z."/>
            <person name="Marques A.C."/>
            <person name="Graves T."/>
            <person name="Zhou S."/>
            <person name="Teague B."/>
            <person name="Potamousis K."/>
            <person name="Churas C."/>
            <person name="Place M."/>
            <person name="Herschleb J."/>
            <person name="Runnheim R."/>
            <person name="Forrest D."/>
            <person name="Amos-Landgraf J."/>
            <person name="Schwartz D.C."/>
            <person name="Cheng Z."/>
            <person name="Lindblad-Toh K."/>
            <person name="Eichler E.E."/>
            <person name="Ponting C.P."/>
        </authorList>
    </citation>
    <scope>NUCLEOTIDE SEQUENCE [LARGE SCALE GENOMIC DNA]</scope>
    <source>
        <strain evidence="6 8">C57BL/6J</strain>
    </source>
</reference>
<dbReference type="SMR" id="S4R1Z0"/>
<reference evidence="6" key="4">
    <citation type="submission" date="2025-08" db="UniProtKB">
        <authorList>
            <consortium name="Ensembl"/>
        </authorList>
    </citation>
    <scope>IDENTIFICATION</scope>
    <source>
        <strain evidence="6">C57BL/6J</strain>
    </source>
</reference>
<dbReference type="Proteomes" id="UP000000589">
    <property type="component" value="Chromosome 2"/>
</dbReference>
<evidence type="ECO:0000256" key="2">
    <source>
        <dbReference type="ARBA" id="ARBA00022771"/>
    </source>
</evidence>
<dbReference type="MGI" id="MGI:1933159">
    <property type="gene designation" value="Rnf114"/>
</dbReference>
<evidence type="ECO:0007829" key="9">
    <source>
        <dbReference type="PeptideAtlas" id="S4R1Z0"/>
    </source>
</evidence>
<reference evidence="6 8" key="3">
    <citation type="journal article" date="2011" name="PLoS Biol.">
        <title>Modernizing reference genome assemblies.</title>
        <authorList>
            <person name="Church D.M."/>
            <person name="Schneider V.A."/>
            <person name="Graves T."/>
            <person name="Auger K."/>
            <person name="Cunningham F."/>
            <person name="Bouk N."/>
            <person name="Chen H.C."/>
            <person name="Agarwala R."/>
            <person name="McLaren W.M."/>
            <person name="Ritchie G.R."/>
            <person name="Albracht D."/>
            <person name="Kremitzki M."/>
            <person name="Rock S."/>
            <person name="Kotkiewicz H."/>
            <person name="Kremitzki C."/>
            <person name="Wollam A."/>
            <person name="Trani L."/>
            <person name="Fulton L."/>
            <person name="Fulton R."/>
            <person name="Matthews L."/>
            <person name="Whitehead S."/>
            <person name="Chow W."/>
            <person name="Torrance J."/>
            <person name="Dunn M."/>
            <person name="Harden G."/>
            <person name="Threadgold G."/>
            <person name="Wood J."/>
            <person name="Collins J."/>
            <person name="Heath P."/>
            <person name="Griffiths G."/>
            <person name="Pelan S."/>
            <person name="Grafham D."/>
            <person name="Eichler E.E."/>
            <person name="Weinstock G."/>
            <person name="Mardis E.R."/>
            <person name="Wilson R.K."/>
            <person name="Howe K."/>
            <person name="Flicek P."/>
            <person name="Hubbard T."/>
        </authorList>
    </citation>
    <scope>NUCLEOTIDE SEQUENCE [LARGE SCALE GENOMIC DNA]</scope>
    <source>
        <strain evidence="6 8">C57BL/6J</strain>
    </source>
</reference>
<dbReference type="AlphaFoldDB" id="S4R1Z0"/>
<dbReference type="Bgee" id="ENSMUSG00000006418">
    <property type="expression patterns" value="Expressed in animal zygote and 253 other cell types or tissues"/>
</dbReference>
<dbReference type="ProteomicsDB" id="353118"/>